<name>A0A0F9R9W7_9ZZZZ</name>
<proteinExistence type="predicted"/>
<protein>
    <submittedName>
        <fullName evidence="1">Uncharacterized protein</fullName>
    </submittedName>
</protein>
<comment type="caution">
    <text evidence="1">The sequence shown here is derived from an EMBL/GenBank/DDBJ whole genome shotgun (WGS) entry which is preliminary data.</text>
</comment>
<organism evidence="1">
    <name type="scientific">marine sediment metagenome</name>
    <dbReference type="NCBI Taxonomy" id="412755"/>
    <lineage>
        <taxon>unclassified sequences</taxon>
        <taxon>metagenomes</taxon>
        <taxon>ecological metagenomes</taxon>
    </lineage>
</organism>
<dbReference type="AlphaFoldDB" id="A0A0F9R9W7"/>
<reference evidence="1" key="1">
    <citation type="journal article" date="2015" name="Nature">
        <title>Complex archaea that bridge the gap between prokaryotes and eukaryotes.</title>
        <authorList>
            <person name="Spang A."/>
            <person name="Saw J.H."/>
            <person name="Jorgensen S.L."/>
            <person name="Zaremba-Niedzwiedzka K."/>
            <person name="Martijn J."/>
            <person name="Lind A.E."/>
            <person name="van Eijk R."/>
            <person name="Schleper C."/>
            <person name="Guy L."/>
            <person name="Ettema T.J."/>
        </authorList>
    </citation>
    <scope>NUCLEOTIDE SEQUENCE</scope>
</reference>
<accession>A0A0F9R9W7</accession>
<evidence type="ECO:0000313" key="1">
    <source>
        <dbReference type="EMBL" id="KKN14198.1"/>
    </source>
</evidence>
<dbReference type="EMBL" id="LAZR01003843">
    <property type="protein sequence ID" value="KKN14198.1"/>
    <property type="molecule type" value="Genomic_DNA"/>
</dbReference>
<gene>
    <name evidence="1" type="ORF">LCGC14_0998700</name>
</gene>
<sequence length="159" mass="18545">MNLVKCELCGSYYPWITHSHLKYRHGLEVIEYREMFPGRPLRAKGWERTRVEAIYKGRHLDKTSEELEEIARKISGNKVPWSHTIEAKRKISEANSGSTFSEEHKTKIGKGVEKYWKELSEKEKKRHLEKSIHSPEAFLASSKACRKLPSKPEVFMESS</sequence>